<accession>A0A6J4JDU2</accession>
<organism evidence="2">
    <name type="scientific">uncultured Cytophagales bacterium</name>
    <dbReference type="NCBI Taxonomy" id="158755"/>
    <lineage>
        <taxon>Bacteria</taxon>
        <taxon>Pseudomonadati</taxon>
        <taxon>Bacteroidota</taxon>
        <taxon>Sphingobacteriia</taxon>
        <taxon>Sphingobacteriales</taxon>
        <taxon>environmental samples</taxon>
    </lineage>
</organism>
<proteinExistence type="predicted"/>
<name>A0A6J4JDU2_9SPHI</name>
<gene>
    <name evidence="2" type="ORF">AVDCRST_MAG56-3235</name>
</gene>
<feature type="region of interest" description="Disordered" evidence="1">
    <location>
        <begin position="63"/>
        <end position="93"/>
    </location>
</feature>
<reference evidence="2" key="1">
    <citation type="submission" date="2020-02" db="EMBL/GenBank/DDBJ databases">
        <authorList>
            <person name="Meier V. D."/>
        </authorList>
    </citation>
    <scope>NUCLEOTIDE SEQUENCE</scope>
    <source>
        <strain evidence="2">AVDCRST_MAG56</strain>
    </source>
</reference>
<evidence type="ECO:0000313" key="2">
    <source>
        <dbReference type="EMBL" id="CAA9274019.1"/>
    </source>
</evidence>
<evidence type="ECO:0000256" key="1">
    <source>
        <dbReference type="SAM" id="MobiDB-lite"/>
    </source>
</evidence>
<dbReference type="EMBL" id="CADCTQ010000272">
    <property type="protein sequence ID" value="CAA9274019.1"/>
    <property type="molecule type" value="Genomic_DNA"/>
</dbReference>
<protein>
    <submittedName>
        <fullName evidence="2">Uncharacterized protein</fullName>
    </submittedName>
</protein>
<feature type="non-terminal residue" evidence="2">
    <location>
        <position position="1"/>
    </location>
</feature>
<feature type="non-terminal residue" evidence="2">
    <location>
        <position position="93"/>
    </location>
</feature>
<dbReference type="AlphaFoldDB" id="A0A6J4JDU2"/>
<sequence length="93" mass="10145">DVFAGGRARAGVRRSDLPRHRAQRLAEVHPVRGRQRLAGAALRAHPRQLLVVPVVLRFRRDGGLPASTIGRPGHGHRIPRDQQRHGPAGTAPV</sequence>